<dbReference type="AlphaFoldDB" id="A0AAN4UBF5"/>
<reference evidence="3" key="2">
    <citation type="journal article" date="2020" name="Int. Dairy J.">
        <title>Lactic acid bacterial diversity in Brie cheese focusing on salt concentration and pH of isolation medium and characterisation of halophilic and alkaliphilic lactic acid bacterial isolates.</title>
        <authorList>
            <person name="Unno R."/>
            <person name="Matsutani M."/>
            <person name="Suzuki T."/>
            <person name="Kodama K."/>
            <person name="Matsushita H."/>
            <person name="Yamasato K."/>
            <person name="Koizumi Y."/>
            <person name="Ishikawa M."/>
        </authorList>
    </citation>
    <scope>NUCLEOTIDE SEQUENCE</scope>
    <source>
        <strain evidence="3">7C1</strain>
        <strain evidence="2">8C4</strain>
    </source>
</reference>
<comment type="caution">
    <text evidence="3">The sequence shown here is derived from an EMBL/GenBank/DDBJ whole genome shotgun (WGS) entry which is preliminary data.</text>
</comment>
<dbReference type="SUPFAM" id="SSF55804">
    <property type="entry name" value="Phoshotransferase/anion transport protein"/>
    <property type="match status" value="1"/>
</dbReference>
<proteinExistence type="predicted"/>
<dbReference type="InterPro" id="IPR051541">
    <property type="entry name" value="PTS_SugarTrans_NitroReg"/>
</dbReference>
<dbReference type="EMBL" id="BKBO01000019">
    <property type="protein sequence ID" value="GEQ49497.1"/>
    <property type="molecule type" value="Genomic_DNA"/>
</dbReference>
<dbReference type="PANTHER" id="PTHR47738:SF3">
    <property type="entry name" value="PHOSPHOTRANSFERASE SYSTEM MANNITOL_FRUCTOSE-SPECIFIC IIA DOMAIN CONTAINING PROTEIN"/>
    <property type="match status" value="1"/>
</dbReference>
<dbReference type="CDD" id="cd00211">
    <property type="entry name" value="PTS_IIA_fru"/>
    <property type="match status" value="1"/>
</dbReference>
<dbReference type="InterPro" id="IPR016152">
    <property type="entry name" value="PTrfase/Anion_transptr"/>
</dbReference>
<dbReference type="KEGG" id="tkr:C7K43_04990"/>
<organism evidence="3 4">
    <name type="scientific">Tetragenococcus koreensis</name>
    <dbReference type="NCBI Taxonomy" id="290335"/>
    <lineage>
        <taxon>Bacteria</taxon>
        <taxon>Bacillati</taxon>
        <taxon>Bacillota</taxon>
        <taxon>Bacilli</taxon>
        <taxon>Lactobacillales</taxon>
        <taxon>Enterococcaceae</taxon>
        <taxon>Tetragenococcus</taxon>
    </lineage>
</organism>
<dbReference type="RefSeq" id="WP_124005855.1">
    <property type="nucleotide sequence ID" value="NZ_BJYN01000022.1"/>
</dbReference>
<dbReference type="GeneID" id="69985296"/>
<evidence type="ECO:0000313" key="4">
    <source>
        <dbReference type="Proteomes" id="UP000886597"/>
    </source>
</evidence>
<evidence type="ECO:0000313" key="3">
    <source>
        <dbReference type="EMBL" id="GEQ54478.1"/>
    </source>
</evidence>
<dbReference type="Gene3D" id="3.40.930.10">
    <property type="entry name" value="Mannitol-specific EII, Chain A"/>
    <property type="match status" value="1"/>
</dbReference>
<evidence type="ECO:0000313" key="2">
    <source>
        <dbReference type="EMBL" id="GEQ49497.1"/>
    </source>
</evidence>
<keyword evidence="3" id="KW-0762">Sugar transport</keyword>
<dbReference type="Pfam" id="PF00359">
    <property type="entry name" value="PTS_EIIA_2"/>
    <property type="match status" value="1"/>
</dbReference>
<evidence type="ECO:0000313" key="5">
    <source>
        <dbReference type="Proteomes" id="UP000886607"/>
    </source>
</evidence>
<dbReference type="PANTHER" id="PTHR47738">
    <property type="entry name" value="PTS SYSTEM FRUCTOSE-LIKE EIIA COMPONENT-RELATED"/>
    <property type="match status" value="1"/>
</dbReference>
<gene>
    <name evidence="2" type="ORF">TK11N_13490</name>
    <name evidence="3" type="ORF">TK2N_13220</name>
</gene>
<protein>
    <submittedName>
        <fullName evidence="3">PTS sugar transporter IIA component</fullName>
    </submittedName>
</protein>
<accession>A0AAN4UBF5</accession>
<name>A0AAN4UBF5_9ENTE</name>
<feature type="domain" description="PTS EIIA type-2" evidence="1">
    <location>
        <begin position="5"/>
        <end position="152"/>
    </location>
</feature>
<dbReference type="Proteomes" id="UP000886597">
    <property type="component" value="Unassembled WGS sequence"/>
</dbReference>
<keyword evidence="3" id="KW-0813">Transport</keyword>
<evidence type="ECO:0000259" key="1">
    <source>
        <dbReference type="PROSITE" id="PS51094"/>
    </source>
</evidence>
<reference evidence="3" key="1">
    <citation type="submission" date="2019-08" db="EMBL/GenBank/DDBJ databases">
        <authorList>
            <person name="Ishikawa M."/>
            <person name="Suzuki T."/>
            <person name="Matsutani M."/>
        </authorList>
    </citation>
    <scope>NUCLEOTIDE SEQUENCE</scope>
    <source>
        <strain evidence="3">7C1</strain>
        <strain evidence="2">8C4</strain>
    </source>
</reference>
<dbReference type="Proteomes" id="UP000886607">
    <property type="component" value="Unassembled WGS sequence"/>
</dbReference>
<keyword evidence="5" id="KW-1185">Reference proteome</keyword>
<sequence length="152" mass="17116">MEVSDVLNKKLIFLNKRFNSTDELFDFIGNKATRLGLSKDSYASALKERELYFPTALEFNNIGVAIPHADSGHINNEFISLITLDEPIEFSAMEDSDRRIKVSIVFVLGLLKANDQLATLQAIMQLLQEENTLKYLMDANNVDDVMNSLNGI</sequence>
<dbReference type="InterPro" id="IPR002178">
    <property type="entry name" value="PTS_EIIA_type-2_dom"/>
</dbReference>
<dbReference type="EMBL" id="BKBQ01000018">
    <property type="protein sequence ID" value="GEQ54478.1"/>
    <property type="molecule type" value="Genomic_DNA"/>
</dbReference>
<dbReference type="PROSITE" id="PS51094">
    <property type="entry name" value="PTS_EIIA_TYPE_2"/>
    <property type="match status" value="1"/>
</dbReference>